<protein>
    <submittedName>
        <fullName evidence="1">Uncharacterized protein</fullName>
    </submittedName>
</protein>
<gene>
    <name evidence="1" type="ORF">KXQ929_LOCUS42045</name>
</gene>
<evidence type="ECO:0000313" key="2">
    <source>
        <dbReference type="Proteomes" id="UP000663868"/>
    </source>
</evidence>
<dbReference type="Proteomes" id="UP000663868">
    <property type="component" value="Unassembled WGS sequence"/>
</dbReference>
<feature type="non-terminal residue" evidence="1">
    <location>
        <position position="1"/>
    </location>
</feature>
<sequence length="91" mass="10379">NTLLLPSDGDVALSKLGYYDQERNETSASVSLFCDAFDGPYDQTRLMQERVKQNVTTPATYSINFNNNLYTIYQKQGDRVSANLTRIDTRF</sequence>
<organism evidence="1 2">
    <name type="scientific">Adineta steineri</name>
    <dbReference type="NCBI Taxonomy" id="433720"/>
    <lineage>
        <taxon>Eukaryota</taxon>
        <taxon>Metazoa</taxon>
        <taxon>Spiralia</taxon>
        <taxon>Gnathifera</taxon>
        <taxon>Rotifera</taxon>
        <taxon>Eurotatoria</taxon>
        <taxon>Bdelloidea</taxon>
        <taxon>Adinetida</taxon>
        <taxon>Adinetidae</taxon>
        <taxon>Adineta</taxon>
    </lineage>
</organism>
<evidence type="ECO:0000313" key="1">
    <source>
        <dbReference type="EMBL" id="CAF4236850.1"/>
    </source>
</evidence>
<comment type="caution">
    <text evidence="1">The sequence shown here is derived from an EMBL/GenBank/DDBJ whole genome shotgun (WGS) entry which is preliminary data.</text>
</comment>
<dbReference type="EMBL" id="CAJOBB010009949">
    <property type="protein sequence ID" value="CAF4236850.1"/>
    <property type="molecule type" value="Genomic_DNA"/>
</dbReference>
<accession>A0A820DSI4</accession>
<proteinExistence type="predicted"/>
<name>A0A820DSI4_9BILA</name>
<reference evidence="1" key="1">
    <citation type="submission" date="2021-02" db="EMBL/GenBank/DDBJ databases">
        <authorList>
            <person name="Nowell W R."/>
        </authorList>
    </citation>
    <scope>NUCLEOTIDE SEQUENCE</scope>
</reference>
<dbReference type="AlphaFoldDB" id="A0A820DSI4"/>